<gene>
    <name evidence="2" type="ORF">CRV04_00335</name>
</gene>
<organism evidence="2 3">
    <name type="scientific">Candidatus Marinarcus aquaticus</name>
    <dbReference type="NCBI Taxonomy" id="2044504"/>
    <lineage>
        <taxon>Bacteria</taxon>
        <taxon>Pseudomonadati</taxon>
        <taxon>Campylobacterota</taxon>
        <taxon>Epsilonproteobacteria</taxon>
        <taxon>Campylobacterales</taxon>
        <taxon>Arcobacteraceae</taxon>
        <taxon>Candidatus Marinarcus</taxon>
    </lineage>
</organism>
<accession>A0A4Q0XSL7</accession>
<dbReference type="AlphaFoldDB" id="A0A4Q0XSL7"/>
<protein>
    <submittedName>
        <fullName evidence="2">Damage-inducible protein CinA</fullName>
    </submittedName>
</protein>
<name>A0A4Q0XSL7_9BACT</name>
<comment type="caution">
    <text evidence="2">The sequence shown here is derived from an EMBL/GenBank/DDBJ whole genome shotgun (WGS) entry which is preliminary data.</text>
</comment>
<dbReference type="OrthoDB" id="9801454at2"/>
<evidence type="ECO:0000259" key="1">
    <source>
        <dbReference type="Pfam" id="PF02464"/>
    </source>
</evidence>
<dbReference type="RefSeq" id="WP_128994633.1">
    <property type="nucleotide sequence ID" value="NZ_PDKN01000001.1"/>
</dbReference>
<evidence type="ECO:0000313" key="3">
    <source>
        <dbReference type="Proteomes" id="UP000290657"/>
    </source>
</evidence>
<dbReference type="InterPro" id="IPR008136">
    <property type="entry name" value="CinA_C"/>
</dbReference>
<dbReference type="SUPFAM" id="SSF142433">
    <property type="entry name" value="CinA-like"/>
    <property type="match status" value="1"/>
</dbReference>
<dbReference type="NCBIfam" id="TIGR00199">
    <property type="entry name" value="PncC_domain"/>
    <property type="match status" value="1"/>
</dbReference>
<proteinExistence type="predicted"/>
<dbReference type="EMBL" id="PDKN01000001">
    <property type="protein sequence ID" value="RXJ60497.1"/>
    <property type="molecule type" value="Genomic_DNA"/>
</dbReference>
<sequence length="168" mass="18148">MYDDIFNQEDMQRLQDILRSNKETITTAESCTGGLIASMITELSGSSDVFNGSIVSYSNEVKMSELGVKQENLEKDGAVSVSVVEDMLDGVKAKFKAQWAIAVSGVAGPTGGSQEKPVGTVVIGISIPNAHKIVEVHHFDGNRKEVQIQTAKISLKKIINLLEKPLTN</sequence>
<evidence type="ECO:0000313" key="2">
    <source>
        <dbReference type="EMBL" id="RXJ60497.1"/>
    </source>
</evidence>
<dbReference type="InterPro" id="IPR036653">
    <property type="entry name" value="CinA-like_C"/>
</dbReference>
<feature type="domain" description="CinA C-terminal" evidence="1">
    <location>
        <begin position="12"/>
        <end position="161"/>
    </location>
</feature>
<dbReference type="Gene3D" id="3.90.950.20">
    <property type="entry name" value="CinA-like"/>
    <property type="match status" value="1"/>
</dbReference>
<keyword evidence="3" id="KW-1185">Reference proteome</keyword>
<dbReference type="Proteomes" id="UP000290657">
    <property type="component" value="Unassembled WGS sequence"/>
</dbReference>
<dbReference type="Pfam" id="PF02464">
    <property type="entry name" value="CinA"/>
    <property type="match status" value="1"/>
</dbReference>
<reference evidence="2 3" key="1">
    <citation type="submission" date="2017-10" db="EMBL/GenBank/DDBJ databases">
        <title>Genomics of the genus Arcobacter.</title>
        <authorList>
            <person name="Perez-Cataluna A."/>
            <person name="Figueras M.J."/>
        </authorList>
    </citation>
    <scope>NUCLEOTIDE SEQUENCE [LARGE SCALE GENOMIC DNA]</scope>
    <source>
        <strain evidence="2 3">CECT 8987</strain>
    </source>
</reference>